<name>A0ABU7MLE8_9BACT</name>
<evidence type="ECO:0000256" key="1">
    <source>
        <dbReference type="ARBA" id="ARBA00009497"/>
    </source>
</evidence>
<dbReference type="PIRSF" id="PIRSF005900">
    <property type="entry name" value="Dps"/>
    <property type="match status" value="1"/>
</dbReference>
<keyword evidence="4" id="KW-1185">Reference proteome</keyword>
<dbReference type="RefSeq" id="WP_330500766.1">
    <property type="nucleotide sequence ID" value="NZ_JAZDWZ010000005.1"/>
</dbReference>
<dbReference type="InterPro" id="IPR012347">
    <property type="entry name" value="Ferritin-like"/>
</dbReference>
<comment type="caution">
    <text evidence="3">The sequence shown here is derived from an EMBL/GenBank/DDBJ whole genome shotgun (WGS) entry which is preliminary data.</text>
</comment>
<dbReference type="InterPro" id="IPR002177">
    <property type="entry name" value="DPS_DNA-bd"/>
</dbReference>
<dbReference type="EMBL" id="JAZDWZ010000005">
    <property type="protein sequence ID" value="MEE3928354.1"/>
    <property type="molecule type" value="Genomic_DNA"/>
</dbReference>
<evidence type="ECO:0000259" key="2">
    <source>
        <dbReference type="Pfam" id="PF00210"/>
    </source>
</evidence>
<gene>
    <name evidence="3" type="ORF">V2E24_02065</name>
</gene>
<proteinExistence type="inferred from homology"/>
<accession>A0ABU7MLE8</accession>
<organism evidence="3 4">
    <name type="scientific">Mycoplasmopsis ciconiae</name>
    <dbReference type="NCBI Taxonomy" id="561067"/>
    <lineage>
        <taxon>Bacteria</taxon>
        <taxon>Bacillati</taxon>
        <taxon>Mycoplasmatota</taxon>
        <taxon>Mycoplasmoidales</taxon>
        <taxon>Metamycoplasmataceae</taxon>
        <taxon>Mycoplasmopsis</taxon>
    </lineage>
</organism>
<dbReference type="InterPro" id="IPR008331">
    <property type="entry name" value="Ferritin_DPS_dom"/>
</dbReference>
<dbReference type="Pfam" id="PF00210">
    <property type="entry name" value="Ferritin"/>
    <property type="match status" value="1"/>
</dbReference>
<dbReference type="CDD" id="cd01043">
    <property type="entry name" value="DPS"/>
    <property type="match status" value="1"/>
</dbReference>
<dbReference type="Gene3D" id="1.20.1260.10">
    <property type="match status" value="1"/>
</dbReference>
<dbReference type="PANTHER" id="PTHR42932:SF1">
    <property type="entry name" value="GENERAL STRESS PROTEIN 20U"/>
    <property type="match status" value="1"/>
</dbReference>
<feature type="domain" description="Ferritin/DPS" evidence="2">
    <location>
        <begin position="6"/>
        <end position="107"/>
    </location>
</feature>
<reference evidence="3" key="1">
    <citation type="submission" date="2024-01" db="EMBL/GenBank/DDBJ databases">
        <title>Genome sequence of Mycoplasma ciconiae type strain DSM 25251.</title>
        <authorList>
            <person name="Spergser J."/>
        </authorList>
    </citation>
    <scope>NUCLEOTIDE SEQUENCE [LARGE SCALE GENOMIC DNA]</scope>
    <source>
        <strain evidence="3">DSM 25251</strain>
    </source>
</reference>
<dbReference type="SUPFAM" id="SSF47240">
    <property type="entry name" value="Ferritin-like"/>
    <property type="match status" value="1"/>
</dbReference>
<evidence type="ECO:0000313" key="4">
    <source>
        <dbReference type="Proteomes" id="UP001344817"/>
    </source>
</evidence>
<dbReference type="Proteomes" id="UP001344817">
    <property type="component" value="Unassembled WGS sequence"/>
</dbReference>
<comment type="similarity">
    <text evidence="1">Belongs to the Dps family.</text>
</comment>
<sequence>MQTQIQNLKKLQASFVILQLKAKNYHWNVEGFDFFETHETLDKFYDDTTEQLDALAEKLVMFDLPALGSFKDSLELSLIKEDETKTYKSKYIFENLSKDLEVILEFISEFTNVDFRIQPLLDEIVIYAHTWAWKFKKSTK</sequence>
<dbReference type="PANTHER" id="PTHR42932">
    <property type="entry name" value="GENERAL STRESS PROTEIN 20U"/>
    <property type="match status" value="1"/>
</dbReference>
<evidence type="ECO:0000313" key="3">
    <source>
        <dbReference type="EMBL" id="MEE3928354.1"/>
    </source>
</evidence>
<protein>
    <submittedName>
        <fullName evidence="3">DNA starvation/stationary phase protection protein</fullName>
    </submittedName>
</protein>
<dbReference type="InterPro" id="IPR009078">
    <property type="entry name" value="Ferritin-like_SF"/>
</dbReference>